<dbReference type="EMBL" id="DSMG01000100">
    <property type="protein sequence ID" value="HDX31816.1"/>
    <property type="molecule type" value="Genomic_DNA"/>
</dbReference>
<evidence type="ECO:0000259" key="1">
    <source>
        <dbReference type="PROSITE" id="PS51384"/>
    </source>
</evidence>
<sequence length="316" mass="34523">MKSGHTTIRFPASAISRRRSFSWLFWRSGNNCTGRCASFHLEAPDFIRHNRAMSHFTLPTACRIAAIEVDNYRTKTFIFDVRLEATPGQFVMAWLPQFDEKPFSLVDTDPVTLMVTAVGPFTRLVHELQVGDQLWLRGAFGQGFCVTPEQRRLALVGGGYGVAPLLWLARQQLALGAQVTVIVGARTQPDLLYIDRFERLSALASPGALTICVTTEDGSQGQPGRVTDALRPLVEQGEIDGIYACGPHGMLQAVETLAQQASLPCQSSWEAYMRCAIGICGACEHAGKVLCLDGPVLATQVFSRISSHSVLHSVSS</sequence>
<dbReference type="InterPro" id="IPR017927">
    <property type="entry name" value="FAD-bd_FR_type"/>
</dbReference>
<dbReference type="SUPFAM" id="SSF52343">
    <property type="entry name" value="Ferredoxin reductase-like, C-terminal NADP-linked domain"/>
    <property type="match status" value="1"/>
</dbReference>
<dbReference type="SUPFAM" id="SSF63380">
    <property type="entry name" value="Riboflavin synthase domain-like"/>
    <property type="match status" value="1"/>
</dbReference>
<protein>
    <recommendedName>
        <fullName evidence="1">FAD-binding FR-type domain-containing protein</fullName>
    </recommendedName>
</protein>
<dbReference type="Gene3D" id="2.40.30.10">
    <property type="entry name" value="Translation factors"/>
    <property type="match status" value="1"/>
</dbReference>
<comment type="caution">
    <text evidence="2">The sequence shown here is derived from an EMBL/GenBank/DDBJ whole genome shotgun (WGS) entry which is preliminary data.</text>
</comment>
<dbReference type="InterPro" id="IPR019480">
    <property type="entry name" value="Dihydroorotate_DH_Fe-S-bd"/>
</dbReference>
<reference evidence="2" key="1">
    <citation type="journal article" date="2020" name="mSystems">
        <title>Genome- and Community-Level Interaction Insights into Carbon Utilization and Element Cycling Functions of Hydrothermarchaeota in Hydrothermal Sediment.</title>
        <authorList>
            <person name="Zhou Z."/>
            <person name="Liu Y."/>
            <person name="Xu W."/>
            <person name="Pan J."/>
            <person name="Luo Z.H."/>
            <person name="Li M."/>
        </authorList>
    </citation>
    <scope>NUCLEOTIDE SEQUENCE [LARGE SCALE GENOMIC DNA]</scope>
    <source>
        <strain evidence="2">SpSt-289</strain>
    </source>
</reference>
<evidence type="ECO:0000313" key="2">
    <source>
        <dbReference type="EMBL" id="HDX31816.1"/>
    </source>
</evidence>
<proteinExistence type="predicted"/>
<dbReference type="GO" id="GO:0016491">
    <property type="term" value="F:oxidoreductase activity"/>
    <property type="evidence" value="ECO:0007669"/>
    <property type="project" value="InterPro"/>
</dbReference>
<dbReference type="Pfam" id="PF10418">
    <property type="entry name" value="DHODB_Fe-S_bind"/>
    <property type="match status" value="1"/>
</dbReference>
<dbReference type="PANTHER" id="PTHR43513">
    <property type="entry name" value="DIHYDROOROTATE DEHYDROGENASE B (NAD(+)), ELECTRON TRANSFER SUBUNIT"/>
    <property type="match status" value="1"/>
</dbReference>
<dbReference type="InterPro" id="IPR017938">
    <property type="entry name" value="Riboflavin_synthase-like_b-brl"/>
</dbReference>
<gene>
    <name evidence="2" type="ORF">ENQ20_10050</name>
</gene>
<name>A0A7C1FHD5_9CHLR</name>
<dbReference type="InterPro" id="IPR039261">
    <property type="entry name" value="FNR_nucleotide-bd"/>
</dbReference>
<organism evidence="2">
    <name type="scientific">Caldilinea aerophila</name>
    <dbReference type="NCBI Taxonomy" id="133453"/>
    <lineage>
        <taxon>Bacteria</taxon>
        <taxon>Bacillati</taxon>
        <taxon>Chloroflexota</taxon>
        <taxon>Caldilineae</taxon>
        <taxon>Caldilineales</taxon>
        <taxon>Caldilineaceae</taxon>
        <taxon>Caldilinea</taxon>
    </lineage>
</organism>
<dbReference type="PANTHER" id="PTHR43513:SF3">
    <property type="entry name" value="DIHYDROOROTATE DEHYDROGENASE B (NAD(+)), ELECTRON TRANSFER SUBUNIT-RELATED"/>
    <property type="match status" value="1"/>
</dbReference>
<feature type="domain" description="FAD-binding FR-type" evidence="1">
    <location>
        <begin position="57"/>
        <end position="146"/>
    </location>
</feature>
<dbReference type="AlphaFoldDB" id="A0A7C1FHD5"/>
<dbReference type="PROSITE" id="PS51384">
    <property type="entry name" value="FAD_FR"/>
    <property type="match status" value="1"/>
</dbReference>
<dbReference type="Gene3D" id="3.40.50.80">
    <property type="entry name" value="Nucleotide-binding domain of ferredoxin-NADP reductase (FNR) module"/>
    <property type="match status" value="1"/>
</dbReference>
<dbReference type="Pfam" id="PF00175">
    <property type="entry name" value="NAD_binding_1"/>
    <property type="match status" value="1"/>
</dbReference>
<dbReference type="InterPro" id="IPR001433">
    <property type="entry name" value="OxRdtase_FAD/NAD-bd"/>
</dbReference>
<accession>A0A7C1FHD5</accession>
<dbReference type="InterPro" id="IPR050353">
    <property type="entry name" value="PyrK_electron_transfer"/>
</dbReference>